<keyword evidence="18" id="KW-0378">Hydrolase</keyword>
<dbReference type="EC" id="3.4.16.6" evidence="12"/>
<evidence type="ECO:0000256" key="15">
    <source>
        <dbReference type="ARBA" id="ARBA00042717"/>
    </source>
</evidence>
<evidence type="ECO:0000256" key="6">
    <source>
        <dbReference type="ARBA" id="ARBA00022703"/>
    </source>
</evidence>
<dbReference type="PRINTS" id="PR00724">
    <property type="entry name" value="CRBOXYPTASEC"/>
</dbReference>
<dbReference type="GO" id="GO:0006915">
    <property type="term" value="P:apoptotic process"/>
    <property type="evidence" value="ECO:0007669"/>
    <property type="project" value="UniProtKB-KW"/>
</dbReference>
<feature type="chain" id="PRO_5010988371" description="Pheromone-processing carboxypeptidase KEX1" evidence="17">
    <location>
        <begin position="20"/>
        <end position="548"/>
    </location>
</feature>
<evidence type="ECO:0000256" key="3">
    <source>
        <dbReference type="ARBA" id="ARBA00009431"/>
    </source>
</evidence>
<evidence type="ECO:0000313" key="19">
    <source>
        <dbReference type="Proteomes" id="UP000193920"/>
    </source>
</evidence>
<evidence type="ECO:0000256" key="2">
    <source>
        <dbReference type="ARBA" id="ARBA00004393"/>
    </source>
</evidence>
<comment type="similarity">
    <text evidence="3">Belongs to the peptidase S10 family.</text>
</comment>
<dbReference type="InterPro" id="IPR001563">
    <property type="entry name" value="Peptidase_S10"/>
</dbReference>
<evidence type="ECO:0000256" key="4">
    <source>
        <dbReference type="ARBA" id="ARBA00022645"/>
    </source>
</evidence>
<evidence type="ECO:0000256" key="11">
    <source>
        <dbReference type="ARBA" id="ARBA00023180"/>
    </source>
</evidence>
<evidence type="ECO:0000313" key="18">
    <source>
        <dbReference type="EMBL" id="ORY73733.1"/>
    </source>
</evidence>
<dbReference type="PANTHER" id="PTHR11802">
    <property type="entry name" value="SERINE PROTEASE FAMILY S10 SERINE CARBOXYPEPTIDASE"/>
    <property type="match status" value="1"/>
</dbReference>
<evidence type="ECO:0000256" key="5">
    <source>
        <dbReference type="ARBA" id="ARBA00022692"/>
    </source>
</evidence>
<gene>
    <name evidence="18" type="ORF">LY90DRAFT_166932</name>
</gene>
<name>A0A1Y2EQ67_9FUNG</name>
<evidence type="ECO:0000256" key="13">
    <source>
        <dbReference type="ARBA" id="ARBA00040403"/>
    </source>
</evidence>
<dbReference type="OrthoDB" id="443318at2759"/>
<dbReference type="GO" id="GO:0005794">
    <property type="term" value="C:Golgi apparatus"/>
    <property type="evidence" value="ECO:0007669"/>
    <property type="project" value="UniProtKB-SubCell"/>
</dbReference>
<keyword evidence="7 17" id="KW-0732">Signal</keyword>
<evidence type="ECO:0000256" key="17">
    <source>
        <dbReference type="SAM" id="SignalP"/>
    </source>
</evidence>
<keyword evidence="5 16" id="KW-0812">Transmembrane</keyword>
<evidence type="ECO:0000256" key="1">
    <source>
        <dbReference type="ARBA" id="ARBA00001003"/>
    </source>
</evidence>
<proteinExistence type="inferred from homology"/>
<comment type="catalytic activity">
    <reaction evidence="1">
        <text>Preferential release of a C-terminal arginine or lysine residue.</text>
        <dbReference type="EC" id="3.4.16.6"/>
    </reaction>
</comment>
<dbReference type="STRING" id="1754190.A0A1Y2EQ67"/>
<evidence type="ECO:0000256" key="14">
    <source>
        <dbReference type="ARBA" id="ARBA00040628"/>
    </source>
</evidence>
<dbReference type="Proteomes" id="UP000193920">
    <property type="component" value="Unassembled WGS sequence"/>
</dbReference>
<evidence type="ECO:0000256" key="7">
    <source>
        <dbReference type="ARBA" id="ARBA00022729"/>
    </source>
</evidence>
<keyword evidence="8 16" id="KW-1133">Transmembrane helix</keyword>
<feature type="signal peptide" evidence="17">
    <location>
        <begin position="1"/>
        <end position="19"/>
    </location>
</feature>
<evidence type="ECO:0000256" key="8">
    <source>
        <dbReference type="ARBA" id="ARBA00022989"/>
    </source>
</evidence>
<dbReference type="PANTHER" id="PTHR11802:SF190">
    <property type="entry name" value="PHEROMONE-PROCESSING CARBOXYPEPTIDASE KEX1"/>
    <property type="match status" value="1"/>
</dbReference>
<reference evidence="18 19" key="1">
    <citation type="submission" date="2016-08" db="EMBL/GenBank/DDBJ databases">
        <title>A Parts List for Fungal Cellulosomes Revealed by Comparative Genomics.</title>
        <authorList>
            <consortium name="DOE Joint Genome Institute"/>
            <person name="Haitjema C.H."/>
            <person name="Gilmore S.P."/>
            <person name="Henske J.K."/>
            <person name="Solomon K.V."/>
            <person name="De Groot R."/>
            <person name="Kuo A."/>
            <person name="Mondo S.J."/>
            <person name="Salamov A.A."/>
            <person name="Labutti K."/>
            <person name="Zhao Z."/>
            <person name="Chiniquy J."/>
            <person name="Barry K."/>
            <person name="Brewer H.M."/>
            <person name="Purvine S.O."/>
            <person name="Wright A.T."/>
            <person name="Boxma B."/>
            <person name="Van Alen T."/>
            <person name="Hackstein J.H."/>
            <person name="Baker S.E."/>
            <person name="Grigoriev I.V."/>
            <person name="O'Malley M.A."/>
        </authorList>
    </citation>
    <scope>NUCLEOTIDE SEQUENCE [LARGE SCALE GENOMIC DNA]</scope>
    <source>
        <strain evidence="18 19">G1</strain>
    </source>
</reference>
<keyword evidence="6" id="KW-0053">Apoptosis</keyword>
<dbReference type="GO" id="GO:0004185">
    <property type="term" value="F:serine-type carboxypeptidase activity"/>
    <property type="evidence" value="ECO:0007669"/>
    <property type="project" value="UniProtKB-EC"/>
</dbReference>
<dbReference type="Pfam" id="PF00450">
    <property type="entry name" value="Peptidase_S10"/>
    <property type="match status" value="1"/>
</dbReference>
<feature type="transmembrane region" description="Helical" evidence="16">
    <location>
        <begin position="475"/>
        <end position="495"/>
    </location>
</feature>
<organism evidence="18 19">
    <name type="scientific">Neocallimastix californiae</name>
    <dbReference type="NCBI Taxonomy" id="1754190"/>
    <lineage>
        <taxon>Eukaryota</taxon>
        <taxon>Fungi</taxon>
        <taxon>Fungi incertae sedis</taxon>
        <taxon>Chytridiomycota</taxon>
        <taxon>Chytridiomycota incertae sedis</taxon>
        <taxon>Neocallimastigomycetes</taxon>
        <taxon>Neocallimastigales</taxon>
        <taxon>Neocallimastigaceae</taxon>
        <taxon>Neocallimastix</taxon>
    </lineage>
</organism>
<accession>A0A1Y2EQ67</accession>
<evidence type="ECO:0000256" key="10">
    <source>
        <dbReference type="ARBA" id="ARBA00023136"/>
    </source>
</evidence>
<keyword evidence="4" id="KW-0121">Carboxypeptidase</keyword>
<dbReference type="InterPro" id="IPR029058">
    <property type="entry name" value="AB_hydrolase_fold"/>
</dbReference>
<keyword evidence="10 16" id="KW-0472">Membrane</keyword>
<evidence type="ECO:0000256" key="12">
    <source>
        <dbReference type="ARBA" id="ARBA00038895"/>
    </source>
</evidence>
<evidence type="ECO:0000256" key="9">
    <source>
        <dbReference type="ARBA" id="ARBA00023034"/>
    </source>
</evidence>
<comment type="caution">
    <text evidence="18">The sequence shown here is derived from an EMBL/GenBank/DDBJ whole genome shotgun (WGS) entry which is preliminary data.</text>
</comment>
<keyword evidence="11" id="KW-0325">Glycoprotein</keyword>
<dbReference type="AlphaFoldDB" id="A0A1Y2EQ67"/>
<dbReference type="Gene3D" id="3.40.50.1820">
    <property type="entry name" value="alpha/beta hydrolase"/>
    <property type="match status" value="1"/>
</dbReference>
<keyword evidence="4" id="KW-0645">Protease</keyword>
<comment type="subcellular location">
    <subcellularLocation>
        <location evidence="2">Golgi apparatus</location>
        <location evidence="2">trans-Golgi network membrane</location>
        <topology evidence="2">Single-pass type I membrane protein</topology>
    </subcellularLocation>
</comment>
<evidence type="ECO:0000256" key="16">
    <source>
        <dbReference type="SAM" id="Phobius"/>
    </source>
</evidence>
<keyword evidence="9" id="KW-0333">Golgi apparatus</keyword>
<dbReference type="GO" id="GO:0006508">
    <property type="term" value="P:proteolysis"/>
    <property type="evidence" value="ECO:0007669"/>
    <property type="project" value="InterPro"/>
</dbReference>
<dbReference type="SUPFAM" id="SSF53474">
    <property type="entry name" value="alpha/beta-Hydrolases"/>
    <property type="match status" value="1"/>
</dbReference>
<protein>
    <recommendedName>
        <fullName evidence="14">Pheromone-processing carboxypeptidase KEX1</fullName>
        <ecNumber evidence="12">3.4.16.6</ecNumber>
    </recommendedName>
    <alternativeName>
        <fullName evidence="15">Carboxypeptidase D</fullName>
    </alternativeName>
    <alternativeName>
        <fullName evidence="13">Pheromone-processing carboxypeptidase kex1</fullName>
    </alternativeName>
</protein>
<keyword evidence="19" id="KW-1185">Reference proteome</keyword>
<dbReference type="EMBL" id="MCOG01000032">
    <property type="protein sequence ID" value="ORY73733.1"/>
    <property type="molecule type" value="Genomic_DNA"/>
</dbReference>
<sequence length="548" mass="61935">MYIKYISLFITLLIGLVKAELPAVLNAKDYVVESLPDINTSNITQYAGLIPIRTNTFIFFWLFEQEEKKISNTEKLTIWLNGGPGCSSMDGVFMENGPYTFDENDHIIHNPYSWNKYSNMLYVEQPTGTGYSYTKNNDIPRNELAVGKDFNTFLAQFFRVFPQYKNAEVIYIAGESFAGTYIPYIASNLINNPVDDKMINLQGIAIGNGWMDPLRQYQGYLKYSVDNGLLSGDYLTKTTNLVNKCTEEFKKSERIKNSVCEYILDTILEGSTANGQFCINMYDIRLRDNDSSGGCGLYSWPLTLNGMTNYLNRKDVIEALHVSSTPHSWTECTSRVSSALSGDNSPPSYTLFPELLKHIKITIFVGDKDLICNYNGIESMIDNLKWGDIQGFENEYVDWVVDGKVSGLYQSERNLTYIRMTNGSHMVAIDIPEESYVMFNSFIGVNKEDDTLEFSSGEKKLSAIEPGSESKMAKIITVSFISIGLIGGMVFFTVFKGQQNSSEYNEVEWHELNENEHGNDVIDIGLDDISLTDINNSETLYENDILNV</sequence>